<dbReference type="InterPro" id="IPR046496">
    <property type="entry name" value="DUF6589"/>
</dbReference>
<keyword evidence="5" id="KW-1185">Reference proteome</keyword>
<keyword evidence="2" id="KW-1133">Transmembrane helix</keyword>
<dbReference type="EMBL" id="PKSM01000022">
    <property type="protein sequence ID" value="POW21326.1"/>
    <property type="molecule type" value="Genomic_DNA"/>
</dbReference>
<gene>
    <name evidence="4" type="ORF">PSHT_02563</name>
</gene>
<evidence type="ECO:0000256" key="1">
    <source>
        <dbReference type="SAM" id="MobiDB-lite"/>
    </source>
</evidence>
<sequence length="887" mass="100247">MRAFRHMKAERRALSDFPKPASLITFASHCAFLLIVYLVKPSSHRLTMASPAETAKVLSICQILNSTPAKMTPKRFMEIFLESPDSEIAYLRRLWAQPIGLPSTMRLMPLLRNEVHRTKGGYDLWSSFIQQEAINILVSQEAPRGYYPRGSFHSSLSVTNLFFTEAAQRQQEITMTAEYMPFLFGLIMGMLNRPGVASDAMDDEDAREAANVLEETEEGVSPSVAEEFGEVAYVQSLTGGARRHARNSRIATTICSVVAFAHNRRHNPLQLKNAVRLFACGASERVHEYFHHLGMCSSRKTALSALRTLTRGGEGDIRSVMALQRHCPIAPTICIDNIDMEQRVHDLSVGNRSNTFRGTWGYIHVPNPSLTQSLDFKELTLEAYQAAMARVKDFVIEPKHFMPTAEARASEIDVWKSQIAQVLLEHIAIPSKKSKSIPTDPPTLDQISHEKPIIQMLKLMDASDNSAEGIGQVFSSIVAQSGLTPEEFYGRLQPMDGDLGTIQNFNSLRSQRAPSSYGENNLNNVVFQLGASHTLWNIGSTIFTHHFGDSHDELNIGAWQYLEALGFPSEKAIQKKDFTLMINQMEKAMEATLYYCLRVILKKEHVHLGAERATLPTEKWNAVVNECYERFCSPEARRKAANLECPKLSNTLIQLHDFSSVVEAKRSMRAGDIGRLTNVWKKWCLMTQGLTGLTNYSSYLPRQVLMLTQFLPPALQKYLSHNLLISPSGRSNHFVAKDFWLEVKNYWLKFIFNNTGKGTVVDRLRELFSVNIDLLQLMFQSLKTDCGLDVVHQSHKNVLTSRSLAMFMQMANNKDILDLTPSKKPRKTAKIENTYLTGFAKMKKNIRTKDPELKKLKKHLFTDQPGSLTREDDTNENEDDDARSEDM</sequence>
<protein>
    <recommendedName>
        <fullName evidence="3">DUF6589 domain-containing protein</fullName>
    </recommendedName>
</protein>
<dbReference type="AlphaFoldDB" id="A0A2S4WHR0"/>
<comment type="caution">
    <text evidence="4">The sequence shown here is derived from an EMBL/GenBank/DDBJ whole genome shotgun (WGS) entry which is preliminary data.</text>
</comment>
<feature type="compositionally biased region" description="Acidic residues" evidence="1">
    <location>
        <begin position="873"/>
        <end position="887"/>
    </location>
</feature>
<accession>A0A2S4WHR0</accession>
<evidence type="ECO:0000313" key="4">
    <source>
        <dbReference type="EMBL" id="POW21326.1"/>
    </source>
</evidence>
<keyword evidence="2" id="KW-0812">Transmembrane</keyword>
<name>A0A2S4WHR0_9BASI</name>
<dbReference type="Proteomes" id="UP000238274">
    <property type="component" value="Unassembled WGS sequence"/>
</dbReference>
<keyword evidence="2" id="KW-0472">Membrane</keyword>
<dbReference type="VEuPathDB" id="FungiDB:PSTT_03385"/>
<reference evidence="5" key="2">
    <citation type="journal article" date="2018" name="BMC Genomics">
        <title>Genomic insights into host adaptation between the wheat stripe rust pathogen (Puccinia striiformis f. sp. tritici) and the barley stripe rust pathogen (Puccinia striiformis f. sp. hordei).</title>
        <authorList>
            <person name="Xia C."/>
            <person name="Wang M."/>
            <person name="Yin C."/>
            <person name="Cornejo O.E."/>
            <person name="Hulbert S.H."/>
            <person name="Chen X."/>
        </authorList>
    </citation>
    <scope>NUCLEOTIDE SEQUENCE [LARGE SCALE GENOMIC DNA]</scope>
    <source>
        <strain evidence="5">93TX-2</strain>
    </source>
</reference>
<dbReference type="Pfam" id="PF20231">
    <property type="entry name" value="DUF6589"/>
    <property type="match status" value="1"/>
</dbReference>
<feature type="domain" description="DUF6589" evidence="3">
    <location>
        <begin position="399"/>
        <end position="795"/>
    </location>
</feature>
<proteinExistence type="predicted"/>
<reference evidence="4 5" key="1">
    <citation type="submission" date="2017-12" db="EMBL/GenBank/DDBJ databases">
        <title>Gene loss provides genomic basis for host adaptation in cereal stripe rust fungi.</title>
        <authorList>
            <person name="Xia C."/>
        </authorList>
    </citation>
    <scope>NUCLEOTIDE SEQUENCE [LARGE SCALE GENOMIC DNA]</scope>
    <source>
        <strain evidence="4 5">93TX-2</strain>
    </source>
</reference>
<evidence type="ECO:0000313" key="5">
    <source>
        <dbReference type="Proteomes" id="UP000238274"/>
    </source>
</evidence>
<reference evidence="5" key="3">
    <citation type="journal article" date="2018" name="Mol. Plant Microbe Interact.">
        <title>Genome sequence resources for the wheat stripe rust pathogen (Puccinia striiformis f. sp. tritici) and the barley stripe rust pathogen (Puccinia striiformis f. sp. hordei).</title>
        <authorList>
            <person name="Xia C."/>
            <person name="Wang M."/>
            <person name="Yin C."/>
            <person name="Cornejo O.E."/>
            <person name="Hulbert S.H."/>
            <person name="Chen X."/>
        </authorList>
    </citation>
    <scope>NUCLEOTIDE SEQUENCE [LARGE SCALE GENOMIC DNA]</scope>
    <source>
        <strain evidence="5">93TX-2</strain>
    </source>
</reference>
<dbReference type="VEuPathDB" id="FungiDB:PSHT_02563"/>
<evidence type="ECO:0000259" key="3">
    <source>
        <dbReference type="Pfam" id="PF20231"/>
    </source>
</evidence>
<dbReference type="OrthoDB" id="2495569at2759"/>
<feature type="transmembrane region" description="Helical" evidence="2">
    <location>
        <begin position="21"/>
        <end position="39"/>
    </location>
</feature>
<evidence type="ECO:0000256" key="2">
    <source>
        <dbReference type="SAM" id="Phobius"/>
    </source>
</evidence>
<feature type="region of interest" description="Disordered" evidence="1">
    <location>
        <begin position="850"/>
        <end position="887"/>
    </location>
</feature>
<organism evidence="4 5">
    <name type="scientific">Puccinia striiformis</name>
    <dbReference type="NCBI Taxonomy" id="27350"/>
    <lineage>
        <taxon>Eukaryota</taxon>
        <taxon>Fungi</taxon>
        <taxon>Dikarya</taxon>
        <taxon>Basidiomycota</taxon>
        <taxon>Pucciniomycotina</taxon>
        <taxon>Pucciniomycetes</taxon>
        <taxon>Pucciniales</taxon>
        <taxon>Pucciniaceae</taxon>
        <taxon>Puccinia</taxon>
    </lineage>
</organism>